<dbReference type="EMBL" id="CAUYUJ010018520">
    <property type="protein sequence ID" value="CAK0884247.1"/>
    <property type="molecule type" value="Genomic_DNA"/>
</dbReference>
<evidence type="ECO:0000313" key="1">
    <source>
        <dbReference type="EMBL" id="CAK0884247.1"/>
    </source>
</evidence>
<organism evidence="1 2">
    <name type="scientific">Prorocentrum cordatum</name>
    <dbReference type="NCBI Taxonomy" id="2364126"/>
    <lineage>
        <taxon>Eukaryota</taxon>
        <taxon>Sar</taxon>
        <taxon>Alveolata</taxon>
        <taxon>Dinophyceae</taxon>
        <taxon>Prorocentrales</taxon>
        <taxon>Prorocentraceae</taxon>
        <taxon>Prorocentrum</taxon>
    </lineage>
</organism>
<dbReference type="Proteomes" id="UP001189429">
    <property type="component" value="Unassembled WGS sequence"/>
</dbReference>
<protein>
    <submittedName>
        <fullName evidence="1">Uncharacterized protein</fullName>
    </submittedName>
</protein>
<evidence type="ECO:0000313" key="2">
    <source>
        <dbReference type="Proteomes" id="UP001189429"/>
    </source>
</evidence>
<proteinExistence type="predicted"/>
<reference evidence="1" key="1">
    <citation type="submission" date="2023-10" db="EMBL/GenBank/DDBJ databases">
        <authorList>
            <person name="Chen Y."/>
            <person name="Shah S."/>
            <person name="Dougan E. K."/>
            <person name="Thang M."/>
            <person name="Chan C."/>
        </authorList>
    </citation>
    <scope>NUCLEOTIDE SEQUENCE [LARGE SCALE GENOMIC DNA]</scope>
</reference>
<comment type="caution">
    <text evidence="1">The sequence shown here is derived from an EMBL/GenBank/DDBJ whole genome shotgun (WGS) entry which is preliminary data.</text>
</comment>
<name>A0ABN9WD31_9DINO</name>
<accession>A0ABN9WD31</accession>
<keyword evidence="2" id="KW-1185">Reference proteome</keyword>
<gene>
    <name evidence="1" type="ORF">PCOR1329_LOCUS66240</name>
</gene>
<sequence>MPLRLPPPVLPRAVPGAPLPPAAGGVRAALAPAAPGVLVVPAPTAATPAAPAAAAAARPPALPPVAPPLGLAASGVGAAPPDTRMMVASCDMLGQHHTSFRGSALQLVDHRWPDARLTGLRTCLWACHPIWENGGRSLAGTRCSRRCSALRTPTWGRWSMTNAAESCEMASAVINWA</sequence>